<evidence type="ECO:0000313" key="2">
    <source>
        <dbReference type="EMBL" id="OCH93074.1"/>
    </source>
</evidence>
<gene>
    <name evidence="2" type="ORF">OBBRIDRAFT_824357</name>
</gene>
<evidence type="ECO:0000313" key="3">
    <source>
        <dbReference type="Proteomes" id="UP000250043"/>
    </source>
</evidence>
<accession>A0A8E2B2X7</accession>
<name>A0A8E2B2X7_9APHY</name>
<evidence type="ECO:0000256" key="1">
    <source>
        <dbReference type="SAM" id="MobiDB-lite"/>
    </source>
</evidence>
<dbReference type="EMBL" id="KV722360">
    <property type="protein sequence ID" value="OCH93074.1"/>
    <property type="molecule type" value="Genomic_DNA"/>
</dbReference>
<organism evidence="2 3">
    <name type="scientific">Obba rivulosa</name>
    <dbReference type="NCBI Taxonomy" id="1052685"/>
    <lineage>
        <taxon>Eukaryota</taxon>
        <taxon>Fungi</taxon>
        <taxon>Dikarya</taxon>
        <taxon>Basidiomycota</taxon>
        <taxon>Agaricomycotina</taxon>
        <taxon>Agaricomycetes</taxon>
        <taxon>Polyporales</taxon>
        <taxon>Gelatoporiaceae</taxon>
        <taxon>Obba</taxon>
    </lineage>
</organism>
<protein>
    <submittedName>
        <fullName evidence="2">Uncharacterized protein</fullName>
    </submittedName>
</protein>
<feature type="region of interest" description="Disordered" evidence="1">
    <location>
        <begin position="1"/>
        <end position="47"/>
    </location>
</feature>
<keyword evidence="3" id="KW-1185">Reference proteome</keyword>
<reference evidence="2 3" key="1">
    <citation type="submission" date="2016-07" db="EMBL/GenBank/DDBJ databases">
        <title>Draft genome of the white-rot fungus Obba rivulosa 3A-2.</title>
        <authorList>
            <consortium name="DOE Joint Genome Institute"/>
            <person name="Miettinen O."/>
            <person name="Riley R."/>
            <person name="Acob R."/>
            <person name="Barry K."/>
            <person name="Cullen D."/>
            <person name="De Vries R."/>
            <person name="Hainaut M."/>
            <person name="Hatakka A."/>
            <person name="Henrissat B."/>
            <person name="Hilden K."/>
            <person name="Kuo R."/>
            <person name="Labutti K."/>
            <person name="Lipzen A."/>
            <person name="Makela M.R."/>
            <person name="Sandor L."/>
            <person name="Spatafora J.W."/>
            <person name="Grigoriev I.V."/>
            <person name="Hibbett D.S."/>
        </authorList>
    </citation>
    <scope>NUCLEOTIDE SEQUENCE [LARGE SCALE GENOMIC DNA]</scope>
    <source>
        <strain evidence="2 3">3A-2</strain>
    </source>
</reference>
<sequence length="161" mass="16431">MLIKSRDIPILNHTPPSAAPHIAPREAPGVASPGPLSVALTSDASSSDDHRAALKSAGLIRSRATDLPPATVVLALFAPADLTAAPTLSRSTRRIYTAPALAPAVLAPASTPLCSARRMHTTPRLAGVLAPDVLASDALAHDVVAHAALVPGPLAPGIRRR</sequence>
<proteinExistence type="predicted"/>
<dbReference type="Proteomes" id="UP000250043">
    <property type="component" value="Unassembled WGS sequence"/>
</dbReference>
<dbReference type="AlphaFoldDB" id="A0A8E2B2X7"/>